<accession>A0A5K3FZE3</accession>
<keyword evidence="1" id="KW-0732">Signal</keyword>
<dbReference type="InterPro" id="IPR035940">
    <property type="entry name" value="CAP_sf"/>
</dbReference>
<feature type="chain" id="PRO_5024314726" evidence="1">
    <location>
        <begin position="17"/>
        <end position="153"/>
    </location>
</feature>
<evidence type="ECO:0000256" key="1">
    <source>
        <dbReference type="SAM" id="SignalP"/>
    </source>
</evidence>
<dbReference type="AlphaFoldDB" id="A0A5K3FZE3"/>
<protein>
    <submittedName>
        <fullName evidence="2">Lipocalin</fullName>
    </submittedName>
</protein>
<reference evidence="2" key="1">
    <citation type="submission" date="2019-11" db="UniProtKB">
        <authorList>
            <consortium name="WormBaseParasite"/>
        </authorList>
    </citation>
    <scope>IDENTIFICATION</scope>
</reference>
<dbReference type="SUPFAM" id="SSF55797">
    <property type="entry name" value="PR-1-like"/>
    <property type="match status" value="1"/>
</dbReference>
<feature type="signal peptide" evidence="1">
    <location>
        <begin position="1"/>
        <end position="16"/>
    </location>
</feature>
<proteinExistence type="predicted"/>
<dbReference type="Gene3D" id="3.40.33.10">
    <property type="entry name" value="CAP"/>
    <property type="match status" value="1"/>
</dbReference>
<organism evidence="2">
    <name type="scientific">Mesocestoides corti</name>
    <name type="common">Flatworm</name>
    <dbReference type="NCBI Taxonomy" id="53468"/>
    <lineage>
        <taxon>Eukaryota</taxon>
        <taxon>Metazoa</taxon>
        <taxon>Spiralia</taxon>
        <taxon>Lophotrochozoa</taxon>
        <taxon>Platyhelminthes</taxon>
        <taxon>Cestoda</taxon>
        <taxon>Eucestoda</taxon>
        <taxon>Cyclophyllidea</taxon>
        <taxon>Mesocestoididae</taxon>
        <taxon>Mesocestoides</taxon>
    </lineage>
</organism>
<evidence type="ECO:0000313" key="2">
    <source>
        <dbReference type="WBParaSite" id="MCU_013352-RA"/>
    </source>
</evidence>
<sequence>MLRVIGLLTLTGGVFPLIVPSPVERAQIITKLTNIRENVQPPASNMNMLSYFEEMEQLAVNWVSKCSFVYPSRSTCQALAGTGMLLKRTANSKLRFQGVGRSVISARTRNVTTRDIDLNSYKVVSASKLYLKLTINGTALVSVLRQLQGLSRP</sequence>
<dbReference type="WBParaSite" id="MCU_013352-RA">
    <property type="protein sequence ID" value="MCU_013352-RA"/>
    <property type="gene ID" value="MCU_013352"/>
</dbReference>
<name>A0A5K3FZE3_MESCO</name>